<accession>A0A1B0DRC2</accession>
<dbReference type="EMBL" id="AJVK01019863">
    <property type="status" value="NOT_ANNOTATED_CDS"/>
    <property type="molecule type" value="Genomic_DNA"/>
</dbReference>
<protein>
    <recommendedName>
        <fullName evidence="2">HAT C-terminal dimerisation domain-containing protein</fullName>
    </recommendedName>
</protein>
<dbReference type="SUPFAM" id="SSF53098">
    <property type="entry name" value="Ribonuclease H-like"/>
    <property type="match status" value="1"/>
</dbReference>
<evidence type="ECO:0000313" key="4">
    <source>
        <dbReference type="Proteomes" id="UP000092462"/>
    </source>
</evidence>
<dbReference type="AlphaFoldDB" id="A0A1B0DRC2"/>
<evidence type="ECO:0000313" key="3">
    <source>
        <dbReference type="EnsemblMetazoa" id="PPAI011105-PA"/>
    </source>
</evidence>
<dbReference type="EnsemblMetazoa" id="PPAI011105-RA">
    <property type="protein sequence ID" value="PPAI011105-PA"/>
    <property type="gene ID" value="PPAI011105"/>
</dbReference>
<feature type="compositionally biased region" description="Polar residues" evidence="1">
    <location>
        <begin position="138"/>
        <end position="154"/>
    </location>
</feature>
<dbReference type="Proteomes" id="UP000092462">
    <property type="component" value="Unassembled WGS sequence"/>
</dbReference>
<feature type="region of interest" description="Disordered" evidence="1">
    <location>
        <begin position="138"/>
        <end position="166"/>
    </location>
</feature>
<dbReference type="InterPro" id="IPR008906">
    <property type="entry name" value="HATC_C_dom"/>
</dbReference>
<dbReference type="InterPro" id="IPR012337">
    <property type="entry name" value="RNaseH-like_sf"/>
</dbReference>
<keyword evidence="4" id="KW-1185">Reference proteome</keyword>
<dbReference type="VEuPathDB" id="VectorBase:PPAI011105"/>
<evidence type="ECO:0000259" key="2">
    <source>
        <dbReference type="Pfam" id="PF05699"/>
    </source>
</evidence>
<feature type="domain" description="HAT C-terminal dimerisation" evidence="2">
    <location>
        <begin position="37"/>
        <end position="106"/>
    </location>
</feature>
<evidence type="ECO:0000256" key="1">
    <source>
        <dbReference type="SAM" id="MobiDB-lite"/>
    </source>
</evidence>
<dbReference type="Pfam" id="PF05699">
    <property type="entry name" value="Dimer_Tnp_hAT"/>
    <property type="match status" value="1"/>
</dbReference>
<name>A0A1B0DRC2_PHLPP</name>
<sequence length="202" mass="23030">MKFLIDVGEKNGINKSDLLLDFVNYKSKQDIFEPPFVWEVLKDVSPAAWWSACFPKVPLSLLAQKILQAPPTSSACERSFSVQNDTHSKKRNRLKNEKVDKLMIIKCDLQSNAREACSSSPNKRKICQNATATLENYSSDSDSDIQLTGQSTTTHPDEDYYHTNQHSTYPEEEEIIDYLDYSEEDHTYTDTSSAHPVEEEVI</sequence>
<reference evidence="3" key="1">
    <citation type="submission" date="2022-08" db="UniProtKB">
        <authorList>
            <consortium name="EnsemblMetazoa"/>
        </authorList>
    </citation>
    <scope>IDENTIFICATION</scope>
    <source>
        <strain evidence="3">Israel</strain>
    </source>
</reference>
<dbReference type="GO" id="GO:0046983">
    <property type="term" value="F:protein dimerization activity"/>
    <property type="evidence" value="ECO:0007669"/>
    <property type="project" value="InterPro"/>
</dbReference>
<proteinExistence type="predicted"/>
<organism evidence="3 4">
    <name type="scientific">Phlebotomus papatasi</name>
    <name type="common">Sandfly</name>
    <dbReference type="NCBI Taxonomy" id="29031"/>
    <lineage>
        <taxon>Eukaryota</taxon>
        <taxon>Metazoa</taxon>
        <taxon>Ecdysozoa</taxon>
        <taxon>Arthropoda</taxon>
        <taxon>Hexapoda</taxon>
        <taxon>Insecta</taxon>
        <taxon>Pterygota</taxon>
        <taxon>Neoptera</taxon>
        <taxon>Endopterygota</taxon>
        <taxon>Diptera</taxon>
        <taxon>Nematocera</taxon>
        <taxon>Psychodoidea</taxon>
        <taxon>Psychodidae</taxon>
        <taxon>Phlebotomus</taxon>
        <taxon>Phlebotomus</taxon>
    </lineage>
</organism>
<dbReference type="VEuPathDB" id="VectorBase:PPAPM1_003888"/>
<dbReference type="EMBL" id="AJVK01019862">
    <property type="status" value="NOT_ANNOTATED_CDS"/>
    <property type="molecule type" value="Genomic_DNA"/>
</dbReference>